<dbReference type="EMBL" id="JOJR01000332">
    <property type="protein sequence ID" value="RCN39550.1"/>
    <property type="molecule type" value="Genomic_DNA"/>
</dbReference>
<gene>
    <name evidence="2" type="ORF">ANCCAN_14522</name>
</gene>
<name>A0A368G963_ANCCA</name>
<evidence type="ECO:0000256" key="1">
    <source>
        <dbReference type="SAM" id="MobiDB-lite"/>
    </source>
</evidence>
<dbReference type="OrthoDB" id="5826524at2759"/>
<evidence type="ECO:0000313" key="2">
    <source>
        <dbReference type="EMBL" id="RCN39550.1"/>
    </source>
</evidence>
<evidence type="ECO:0000313" key="3">
    <source>
        <dbReference type="Proteomes" id="UP000252519"/>
    </source>
</evidence>
<accession>A0A368G963</accession>
<sequence>MEERMPAILDTDSMISILPAGVLARTRDAGFDVNSLEVLPESSMVLLTLALDEIKHSEEVKDKRLMVAKRIYVPPHESALVEARCEGESEVEERVVWPKRDGLAAGVFKIRNQELEIPIMNNSEEPMIPRRRRNRPLGYREKERGLGRPESTHDGQRDPRDQG</sequence>
<comment type="caution">
    <text evidence="2">The sequence shown here is derived from an EMBL/GenBank/DDBJ whole genome shotgun (WGS) entry which is preliminary data.</text>
</comment>
<feature type="region of interest" description="Disordered" evidence="1">
    <location>
        <begin position="123"/>
        <end position="163"/>
    </location>
</feature>
<dbReference type="Proteomes" id="UP000252519">
    <property type="component" value="Unassembled WGS sequence"/>
</dbReference>
<reference evidence="2 3" key="1">
    <citation type="submission" date="2014-10" db="EMBL/GenBank/DDBJ databases">
        <title>Draft genome of the hookworm Ancylostoma caninum.</title>
        <authorList>
            <person name="Mitreva M."/>
        </authorList>
    </citation>
    <scope>NUCLEOTIDE SEQUENCE [LARGE SCALE GENOMIC DNA]</scope>
    <source>
        <strain evidence="2 3">Baltimore</strain>
    </source>
</reference>
<keyword evidence="3" id="KW-1185">Reference proteome</keyword>
<dbReference type="STRING" id="29170.A0A368G963"/>
<proteinExistence type="predicted"/>
<feature type="compositionally biased region" description="Basic and acidic residues" evidence="1">
    <location>
        <begin position="138"/>
        <end position="163"/>
    </location>
</feature>
<organism evidence="2 3">
    <name type="scientific">Ancylostoma caninum</name>
    <name type="common">Dog hookworm</name>
    <dbReference type="NCBI Taxonomy" id="29170"/>
    <lineage>
        <taxon>Eukaryota</taxon>
        <taxon>Metazoa</taxon>
        <taxon>Ecdysozoa</taxon>
        <taxon>Nematoda</taxon>
        <taxon>Chromadorea</taxon>
        <taxon>Rhabditida</taxon>
        <taxon>Rhabditina</taxon>
        <taxon>Rhabditomorpha</taxon>
        <taxon>Strongyloidea</taxon>
        <taxon>Ancylostomatidae</taxon>
        <taxon>Ancylostomatinae</taxon>
        <taxon>Ancylostoma</taxon>
    </lineage>
</organism>
<protein>
    <submittedName>
        <fullName evidence="2">Uncharacterized protein</fullName>
    </submittedName>
</protein>
<dbReference type="AlphaFoldDB" id="A0A368G963"/>